<dbReference type="SUPFAM" id="SSF55811">
    <property type="entry name" value="Nudix"/>
    <property type="match status" value="1"/>
</dbReference>
<gene>
    <name evidence="8" type="ORF">B4U79_09863</name>
</gene>
<dbReference type="STRING" id="1965070.A0A443RNZ4"/>
<dbReference type="GO" id="GO:0046872">
    <property type="term" value="F:metal ion binding"/>
    <property type="evidence" value="ECO:0007669"/>
    <property type="project" value="UniProtKB-KW"/>
</dbReference>
<feature type="non-terminal residue" evidence="8">
    <location>
        <position position="1"/>
    </location>
</feature>
<proteinExistence type="inferred from homology"/>
<keyword evidence="6" id="KW-0460">Magnesium</keyword>
<reference evidence="8 9" key="1">
    <citation type="journal article" date="2018" name="Gigascience">
        <title>Genomes of trombidid mites reveal novel predicted allergens and laterally-transferred genes associated with secondary metabolism.</title>
        <authorList>
            <person name="Dong X."/>
            <person name="Chaisiri K."/>
            <person name="Xia D."/>
            <person name="Armstrong S.D."/>
            <person name="Fang Y."/>
            <person name="Donnelly M.J."/>
            <person name="Kadowaki T."/>
            <person name="McGarry J.W."/>
            <person name="Darby A.C."/>
            <person name="Makepeace B.L."/>
        </authorList>
    </citation>
    <scope>NUCLEOTIDE SEQUENCE [LARGE SCALE GENOMIC DNA]</scope>
    <source>
        <strain evidence="8">UoL-WK</strain>
    </source>
</reference>
<accession>A0A443RNZ4</accession>
<evidence type="ECO:0000256" key="2">
    <source>
        <dbReference type="ARBA" id="ARBA00001946"/>
    </source>
</evidence>
<dbReference type="PANTHER" id="PTHR12318:SF0">
    <property type="entry name" value="ACYL-COENZYME A DIPHOSPHATASE NUDT19"/>
    <property type="match status" value="1"/>
</dbReference>
<comment type="cofactor">
    <cofactor evidence="1">
        <name>Mn(2+)</name>
        <dbReference type="ChEBI" id="CHEBI:29035"/>
    </cofactor>
</comment>
<dbReference type="CDD" id="cd18870">
    <property type="entry name" value="NUDIX_AcylCoAdiphos_Nudt19"/>
    <property type="match status" value="1"/>
</dbReference>
<keyword evidence="7" id="KW-0464">Manganese</keyword>
<evidence type="ECO:0000256" key="3">
    <source>
        <dbReference type="ARBA" id="ARBA00005582"/>
    </source>
</evidence>
<dbReference type="GO" id="GO:0016818">
    <property type="term" value="F:hydrolase activity, acting on acid anhydrides, in phosphorus-containing anhydrides"/>
    <property type="evidence" value="ECO:0007669"/>
    <property type="project" value="InterPro"/>
</dbReference>
<keyword evidence="9" id="KW-1185">Reference proteome</keyword>
<dbReference type="OrthoDB" id="1695362at2759"/>
<evidence type="ECO:0000256" key="1">
    <source>
        <dbReference type="ARBA" id="ARBA00001936"/>
    </source>
</evidence>
<organism evidence="8 9">
    <name type="scientific">Dinothrombium tinctorium</name>
    <dbReference type="NCBI Taxonomy" id="1965070"/>
    <lineage>
        <taxon>Eukaryota</taxon>
        <taxon>Metazoa</taxon>
        <taxon>Ecdysozoa</taxon>
        <taxon>Arthropoda</taxon>
        <taxon>Chelicerata</taxon>
        <taxon>Arachnida</taxon>
        <taxon>Acari</taxon>
        <taxon>Acariformes</taxon>
        <taxon>Trombidiformes</taxon>
        <taxon>Prostigmata</taxon>
        <taxon>Anystina</taxon>
        <taxon>Parasitengona</taxon>
        <taxon>Trombidioidea</taxon>
        <taxon>Trombidiidae</taxon>
        <taxon>Dinothrombium</taxon>
    </lineage>
</organism>
<dbReference type="AlphaFoldDB" id="A0A443RNZ4"/>
<comment type="caution">
    <text evidence="8">The sequence shown here is derived from an EMBL/GenBank/DDBJ whole genome shotgun (WGS) entry which is preliminary data.</text>
</comment>
<comment type="similarity">
    <text evidence="3">Belongs to the Nudix hydrolase family.</text>
</comment>
<dbReference type="EMBL" id="NCKU01000135">
    <property type="protein sequence ID" value="RWS17011.1"/>
    <property type="molecule type" value="Genomic_DNA"/>
</dbReference>
<comment type="cofactor">
    <cofactor evidence="2">
        <name>Mg(2+)</name>
        <dbReference type="ChEBI" id="CHEBI:18420"/>
    </cofactor>
</comment>
<evidence type="ECO:0000313" key="8">
    <source>
        <dbReference type="EMBL" id="RWS17011.1"/>
    </source>
</evidence>
<evidence type="ECO:0000313" key="9">
    <source>
        <dbReference type="Proteomes" id="UP000285301"/>
    </source>
</evidence>
<dbReference type="PANTHER" id="PTHR12318">
    <property type="entry name" value="TESTOSTERONE-REGULATED PROTEIN RP2"/>
    <property type="match status" value="1"/>
</dbReference>
<protein>
    <submittedName>
        <fullName evidence="8">Nucleoside diphosphate-linked moiety X motif 19-like protein</fullName>
    </submittedName>
</protein>
<evidence type="ECO:0000256" key="7">
    <source>
        <dbReference type="ARBA" id="ARBA00023211"/>
    </source>
</evidence>
<keyword evidence="4" id="KW-0479">Metal-binding</keyword>
<evidence type="ECO:0000256" key="4">
    <source>
        <dbReference type="ARBA" id="ARBA00022723"/>
    </source>
</evidence>
<sequence>FVFPGGHVDRCDFSSYWWKVFENHGVSREELRTFSAHITGPRPPIITDSLTAHEAGNSDDLLPPDIGLRITAIRETFEETGVLLVGLPSAKLDLKTSEVKNLNEWRLRVQSDAKYFADLCLEIGVCPDIWSLFEWWNWLTPESLGHKRFDTIFYICCLDEIPQTQIDGKEVCLIEWTRPQKMLEEHIQKRAFLAPPQIYELSRLLNFNEYKNLRDFALKREKLGIQRWSPSMLGFKDGILLAFPGDDEYGKQQDSEAIKSMPILEENRLKSVNLNRLELHAPVGIIYCNVKVTCGHFSPQTYPPIGSVIQSRL</sequence>
<name>A0A443RNZ4_9ACAR</name>
<dbReference type="GO" id="GO:0005739">
    <property type="term" value="C:mitochondrion"/>
    <property type="evidence" value="ECO:0007669"/>
    <property type="project" value="TreeGrafter"/>
</dbReference>
<evidence type="ECO:0000256" key="5">
    <source>
        <dbReference type="ARBA" id="ARBA00022801"/>
    </source>
</evidence>
<dbReference type="Gene3D" id="3.90.79.10">
    <property type="entry name" value="Nucleoside Triphosphate Pyrophosphohydrolase"/>
    <property type="match status" value="1"/>
</dbReference>
<evidence type="ECO:0000256" key="6">
    <source>
        <dbReference type="ARBA" id="ARBA00022842"/>
    </source>
</evidence>
<dbReference type="InterPro" id="IPR039121">
    <property type="entry name" value="NUDT19"/>
</dbReference>
<dbReference type="Proteomes" id="UP000285301">
    <property type="component" value="Unassembled WGS sequence"/>
</dbReference>
<keyword evidence="5" id="KW-0378">Hydrolase</keyword>
<dbReference type="InterPro" id="IPR015797">
    <property type="entry name" value="NUDIX_hydrolase-like_dom_sf"/>
</dbReference>